<keyword evidence="2 4" id="KW-0560">Oxidoreductase</keyword>
<comment type="caution">
    <text evidence="4">The sequence shown here is derived from an EMBL/GenBank/DDBJ whole genome shotgun (WGS) entry which is preliminary data.</text>
</comment>
<keyword evidence="1" id="KW-0479">Metal-binding</keyword>
<dbReference type="EC" id="1.1.1.262" evidence="4"/>
<dbReference type="InterPro" id="IPR005255">
    <property type="entry name" value="PdxA_fam"/>
</dbReference>
<dbReference type="Pfam" id="PF04166">
    <property type="entry name" value="PdxA"/>
    <property type="match status" value="1"/>
</dbReference>
<sequence length="343" mass="37834">MSIERKNTSEKPVIGITMGDINGIGPEVIIKALSDNRMLRFMTPVIYGSSRVLTYYRKAMAMEEQNHHQVKAPGQVHDKKINIFNCWEDTPDIQPGIENETGGKYALLALQKAADDLKNGYLDAVVTAPISKNNIQSEEFKFPGHTEFFTQLFQAKDSLMFLVSDTLRVGVVTGHIPLKEVAGQLSKEKIVKKIKLMEQSLKKDFGINKPRIAVLGLNPHAGENGLLGDEENLIIKPAIDECKNKGMIVTGPFPADGFFGKGSFKTYDGVLAMYHDQGLIPFKTMAFENGINFTAGLEGVRTSPDHGTAFSIAGKNQADESSIREAIYLACEIVRNRGMLPEQ</sequence>
<organism evidence="4 5">
    <name type="scientific">Shiella aurantiaca</name>
    <dbReference type="NCBI Taxonomy" id="3058365"/>
    <lineage>
        <taxon>Bacteria</taxon>
        <taxon>Pseudomonadati</taxon>
        <taxon>Bacteroidota</taxon>
        <taxon>Cytophagia</taxon>
        <taxon>Cytophagales</taxon>
        <taxon>Shiellaceae</taxon>
        <taxon>Shiella</taxon>
    </lineage>
</organism>
<dbReference type="PANTHER" id="PTHR30004">
    <property type="entry name" value="4-HYDROXYTHREONINE-4-PHOSPHATE DEHYDROGENASE"/>
    <property type="match status" value="1"/>
</dbReference>
<keyword evidence="5" id="KW-1185">Reference proteome</keyword>
<protein>
    <submittedName>
        <fullName evidence="4">4-hydroxythreonine-4-phosphate dehydrogenase PdxA</fullName>
        <ecNumber evidence="4">1.1.1.262</ecNumber>
    </submittedName>
</protein>
<dbReference type="Proteomes" id="UP001168552">
    <property type="component" value="Unassembled WGS sequence"/>
</dbReference>
<dbReference type="EMBL" id="JAUHJS010000002">
    <property type="protein sequence ID" value="MDN4164951.1"/>
    <property type="molecule type" value="Genomic_DNA"/>
</dbReference>
<dbReference type="RefSeq" id="WP_320003475.1">
    <property type="nucleotide sequence ID" value="NZ_JAUHJS010000002.1"/>
</dbReference>
<proteinExistence type="predicted"/>
<evidence type="ECO:0000256" key="2">
    <source>
        <dbReference type="ARBA" id="ARBA00023002"/>
    </source>
</evidence>
<dbReference type="NCBIfam" id="TIGR00557">
    <property type="entry name" value="pdxA"/>
    <property type="match status" value="1"/>
</dbReference>
<evidence type="ECO:0000313" key="4">
    <source>
        <dbReference type="EMBL" id="MDN4164951.1"/>
    </source>
</evidence>
<dbReference type="PANTHER" id="PTHR30004:SF6">
    <property type="entry name" value="D-THREONATE 4-PHOSPHATE DEHYDROGENASE"/>
    <property type="match status" value="1"/>
</dbReference>
<dbReference type="Gene3D" id="3.40.718.10">
    <property type="entry name" value="Isopropylmalate Dehydrogenase"/>
    <property type="match status" value="1"/>
</dbReference>
<evidence type="ECO:0000256" key="1">
    <source>
        <dbReference type="ARBA" id="ARBA00022723"/>
    </source>
</evidence>
<evidence type="ECO:0000256" key="3">
    <source>
        <dbReference type="ARBA" id="ARBA00023027"/>
    </source>
</evidence>
<name>A0ABT8F402_9BACT</name>
<dbReference type="GO" id="GO:0050570">
    <property type="term" value="F:4-hydroxythreonine-4-phosphate dehydrogenase activity"/>
    <property type="evidence" value="ECO:0007669"/>
    <property type="project" value="UniProtKB-EC"/>
</dbReference>
<accession>A0ABT8F402</accession>
<reference evidence="4" key="1">
    <citation type="submission" date="2023-06" db="EMBL/GenBank/DDBJ databases">
        <title>Cytophagales bacterium Strain LB-30, isolated from soil.</title>
        <authorList>
            <person name="Liu B."/>
        </authorList>
    </citation>
    <scope>NUCLEOTIDE SEQUENCE</scope>
    <source>
        <strain evidence="4">LB-30</strain>
    </source>
</reference>
<keyword evidence="3" id="KW-0520">NAD</keyword>
<evidence type="ECO:0000313" key="5">
    <source>
        <dbReference type="Proteomes" id="UP001168552"/>
    </source>
</evidence>
<dbReference type="SUPFAM" id="SSF53659">
    <property type="entry name" value="Isocitrate/Isopropylmalate dehydrogenase-like"/>
    <property type="match status" value="1"/>
</dbReference>
<gene>
    <name evidence="4" type="primary">pdxA</name>
    <name evidence="4" type="ORF">QWY31_05525</name>
</gene>